<keyword evidence="1" id="KW-1133">Transmembrane helix</keyword>
<dbReference type="RefSeq" id="XP_031920395.1">
    <property type="nucleotide sequence ID" value="XM_032073727.1"/>
</dbReference>
<keyword evidence="1" id="KW-0812">Transmembrane</keyword>
<protein>
    <submittedName>
        <fullName evidence="2">Uncharacterized protein</fullName>
    </submittedName>
</protein>
<name>A0A5N6ZI33_9EURO</name>
<accession>A0A5N6ZI33</accession>
<organism evidence="2 3">
    <name type="scientific">Aspergillus caelatus</name>
    <dbReference type="NCBI Taxonomy" id="61420"/>
    <lineage>
        <taxon>Eukaryota</taxon>
        <taxon>Fungi</taxon>
        <taxon>Dikarya</taxon>
        <taxon>Ascomycota</taxon>
        <taxon>Pezizomycotina</taxon>
        <taxon>Eurotiomycetes</taxon>
        <taxon>Eurotiomycetidae</taxon>
        <taxon>Eurotiales</taxon>
        <taxon>Aspergillaceae</taxon>
        <taxon>Aspergillus</taxon>
        <taxon>Aspergillus subgen. Circumdati</taxon>
    </lineage>
</organism>
<keyword evidence="3" id="KW-1185">Reference proteome</keyword>
<evidence type="ECO:0000256" key="1">
    <source>
        <dbReference type="SAM" id="Phobius"/>
    </source>
</evidence>
<sequence>MKKKEGQHVPKVLKKPENVFSGTDPLASKVLVHCDRTSTQVGHRNLSALPPWTLPLTFIFLLLGLQYLLGLSSHRFPGNNERVTVTPRYASFFIIQCER</sequence>
<dbReference type="Proteomes" id="UP000326268">
    <property type="component" value="Unassembled WGS sequence"/>
</dbReference>
<dbReference type="AlphaFoldDB" id="A0A5N6ZI33"/>
<feature type="transmembrane region" description="Helical" evidence="1">
    <location>
        <begin position="52"/>
        <end position="72"/>
    </location>
</feature>
<gene>
    <name evidence="2" type="ORF">BDV27DRAFT_164624</name>
</gene>
<keyword evidence="1" id="KW-0472">Membrane</keyword>
<dbReference type="GeneID" id="43658173"/>
<proteinExistence type="predicted"/>
<reference evidence="2 3" key="1">
    <citation type="submission" date="2019-04" db="EMBL/GenBank/DDBJ databases">
        <title>Friends and foes A comparative genomics studyof 23 Aspergillus species from section Flavi.</title>
        <authorList>
            <consortium name="DOE Joint Genome Institute"/>
            <person name="Kjaerbolling I."/>
            <person name="Vesth T."/>
            <person name="Frisvad J.C."/>
            <person name="Nybo J.L."/>
            <person name="Theobald S."/>
            <person name="Kildgaard S."/>
            <person name="Isbrandt T."/>
            <person name="Kuo A."/>
            <person name="Sato A."/>
            <person name="Lyhne E.K."/>
            <person name="Kogle M.E."/>
            <person name="Wiebenga A."/>
            <person name="Kun R.S."/>
            <person name="Lubbers R.J."/>
            <person name="Makela M.R."/>
            <person name="Barry K."/>
            <person name="Chovatia M."/>
            <person name="Clum A."/>
            <person name="Daum C."/>
            <person name="Haridas S."/>
            <person name="He G."/>
            <person name="LaButti K."/>
            <person name="Lipzen A."/>
            <person name="Mondo S."/>
            <person name="Riley R."/>
            <person name="Salamov A."/>
            <person name="Simmons B.A."/>
            <person name="Magnuson J.K."/>
            <person name="Henrissat B."/>
            <person name="Mortensen U.H."/>
            <person name="Larsen T.O."/>
            <person name="Devries R.P."/>
            <person name="Grigoriev I.V."/>
            <person name="Machida M."/>
            <person name="Baker S.E."/>
            <person name="Andersen M.R."/>
        </authorList>
    </citation>
    <scope>NUCLEOTIDE SEQUENCE [LARGE SCALE GENOMIC DNA]</scope>
    <source>
        <strain evidence="2 3">CBS 763.97</strain>
    </source>
</reference>
<dbReference type="EMBL" id="ML738049">
    <property type="protein sequence ID" value="KAE8357314.1"/>
    <property type="molecule type" value="Genomic_DNA"/>
</dbReference>
<evidence type="ECO:0000313" key="2">
    <source>
        <dbReference type="EMBL" id="KAE8357314.1"/>
    </source>
</evidence>
<evidence type="ECO:0000313" key="3">
    <source>
        <dbReference type="Proteomes" id="UP000326268"/>
    </source>
</evidence>